<organism evidence="2 3">
    <name type="scientific">Halonotius pteroides</name>
    <dbReference type="NCBI Taxonomy" id="268735"/>
    <lineage>
        <taxon>Archaea</taxon>
        <taxon>Methanobacteriati</taxon>
        <taxon>Methanobacteriota</taxon>
        <taxon>Stenosarchaea group</taxon>
        <taxon>Halobacteria</taxon>
        <taxon>Halobacteriales</taxon>
        <taxon>Haloferacaceae</taxon>
        <taxon>Halonotius</taxon>
    </lineage>
</organism>
<dbReference type="InterPro" id="IPR005814">
    <property type="entry name" value="Aminotrans_3"/>
</dbReference>
<dbReference type="Gene3D" id="3.40.640.10">
    <property type="entry name" value="Type I PLP-dependent aspartate aminotransferase-like (Major domain)"/>
    <property type="match status" value="1"/>
</dbReference>
<protein>
    <recommendedName>
        <fullName evidence="4">Aspartate aminotransferase family protein</fullName>
    </recommendedName>
</protein>
<gene>
    <name evidence="2" type="ORF">DP106_14340</name>
</gene>
<dbReference type="OrthoDB" id="6534at2157"/>
<dbReference type="Gene3D" id="3.90.1150.10">
    <property type="entry name" value="Aspartate Aminotransferase, domain 1"/>
    <property type="match status" value="1"/>
</dbReference>
<comment type="caution">
    <text evidence="2">The sequence shown here is derived from an EMBL/GenBank/DDBJ whole genome shotgun (WGS) entry which is preliminary data.</text>
</comment>
<dbReference type="SUPFAM" id="SSF53383">
    <property type="entry name" value="PLP-dependent transferases"/>
    <property type="match status" value="1"/>
</dbReference>
<dbReference type="Proteomes" id="UP000281564">
    <property type="component" value="Unassembled WGS sequence"/>
</dbReference>
<sequence length="104" mass="11507">MTTGNPDQKPGNENGEVTARYDDHVVPVWKWLNVPAKRPSDFTVEDYEGNEYLDVSSGISVTNVGHNNEVVVETAKSQVDEFVHGCSYVHPIGWSIGCDKILLC</sequence>
<proteinExistence type="predicted"/>
<dbReference type="AlphaFoldDB" id="A0A3A6PW46"/>
<dbReference type="InterPro" id="IPR015424">
    <property type="entry name" value="PyrdxlP-dep_Trfase"/>
</dbReference>
<dbReference type="GO" id="GO:0008483">
    <property type="term" value="F:transaminase activity"/>
    <property type="evidence" value="ECO:0007669"/>
    <property type="project" value="InterPro"/>
</dbReference>
<evidence type="ECO:0000313" key="2">
    <source>
        <dbReference type="EMBL" id="RJX47671.1"/>
    </source>
</evidence>
<dbReference type="InterPro" id="IPR015422">
    <property type="entry name" value="PyrdxlP-dep_Trfase_small"/>
</dbReference>
<dbReference type="Pfam" id="PF00202">
    <property type="entry name" value="Aminotran_3"/>
    <property type="match status" value="1"/>
</dbReference>
<dbReference type="GO" id="GO:0030170">
    <property type="term" value="F:pyridoxal phosphate binding"/>
    <property type="evidence" value="ECO:0007669"/>
    <property type="project" value="InterPro"/>
</dbReference>
<evidence type="ECO:0000313" key="3">
    <source>
        <dbReference type="Proteomes" id="UP000281564"/>
    </source>
</evidence>
<reference evidence="2 3" key="1">
    <citation type="submission" date="2018-06" db="EMBL/GenBank/DDBJ databases">
        <title>Halonotius sp. F13-13 a new haloarchaeeon isolated from a solar saltern from Isla Cristina, Huelva, Spain.</title>
        <authorList>
            <person name="Duran-Viseras A."/>
            <person name="Sanchez-Porro C."/>
            <person name="Ventosa A."/>
        </authorList>
    </citation>
    <scope>NUCLEOTIDE SEQUENCE [LARGE SCALE GENOMIC DNA]</scope>
    <source>
        <strain evidence="2 3">CECT 7525</strain>
    </source>
</reference>
<keyword evidence="3" id="KW-1185">Reference proteome</keyword>
<dbReference type="EMBL" id="QMDW01000037">
    <property type="protein sequence ID" value="RJX47671.1"/>
    <property type="molecule type" value="Genomic_DNA"/>
</dbReference>
<evidence type="ECO:0000256" key="1">
    <source>
        <dbReference type="ARBA" id="ARBA00022898"/>
    </source>
</evidence>
<accession>A0A3A6PW46</accession>
<name>A0A3A6PW46_9EURY</name>
<evidence type="ECO:0008006" key="4">
    <source>
        <dbReference type="Google" id="ProtNLM"/>
    </source>
</evidence>
<keyword evidence="1" id="KW-0663">Pyridoxal phosphate</keyword>
<dbReference type="InterPro" id="IPR015421">
    <property type="entry name" value="PyrdxlP-dep_Trfase_major"/>
</dbReference>